<dbReference type="RefSeq" id="WP_090840951.1">
    <property type="nucleotide sequence ID" value="NZ_FORM01000007.1"/>
</dbReference>
<evidence type="ECO:0000259" key="1">
    <source>
        <dbReference type="PROSITE" id="PS50042"/>
    </source>
</evidence>
<keyword evidence="3" id="KW-1185">Reference proteome</keyword>
<dbReference type="GO" id="GO:0016301">
    <property type="term" value="F:kinase activity"/>
    <property type="evidence" value="ECO:0007669"/>
    <property type="project" value="UniProtKB-KW"/>
</dbReference>
<dbReference type="STRING" id="1144750.SAMN05443431_107148"/>
<keyword evidence="2" id="KW-0808">Transferase</keyword>
<dbReference type="Gene3D" id="2.60.120.10">
    <property type="entry name" value="Jelly Rolls"/>
    <property type="match status" value="1"/>
</dbReference>
<dbReference type="InterPro" id="IPR018490">
    <property type="entry name" value="cNMP-bd_dom_sf"/>
</dbReference>
<accession>A0A1I3R9H2</accession>
<gene>
    <name evidence="2" type="ORF">SAMN05443431_107148</name>
</gene>
<evidence type="ECO:0000313" key="3">
    <source>
        <dbReference type="Proteomes" id="UP000199559"/>
    </source>
</evidence>
<dbReference type="InterPro" id="IPR000595">
    <property type="entry name" value="cNMP-bd_dom"/>
</dbReference>
<feature type="domain" description="Cyclic nucleotide-binding" evidence="1">
    <location>
        <begin position="21"/>
        <end position="114"/>
    </location>
</feature>
<dbReference type="SUPFAM" id="SSF51206">
    <property type="entry name" value="cAMP-binding domain-like"/>
    <property type="match status" value="1"/>
</dbReference>
<organism evidence="2 3">
    <name type="scientific">Olleya namhaensis</name>
    <dbReference type="NCBI Taxonomy" id="1144750"/>
    <lineage>
        <taxon>Bacteria</taxon>
        <taxon>Pseudomonadati</taxon>
        <taxon>Bacteroidota</taxon>
        <taxon>Flavobacteriia</taxon>
        <taxon>Flavobacteriales</taxon>
        <taxon>Flavobacteriaceae</taxon>
    </lineage>
</organism>
<name>A0A1I3R9H2_9FLAO</name>
<dbReference type="AlphaFoldDB" id="A0A1I3R9H2"/>
<dbReference type="InterPro" id="IPR014710">
    <property type="entry name" value="RmlC-like_jellyroll"/>
</dbReference>
<keyword evidence="2" id="KW-0418">Kinase</keyword>
<proteinExistence type="predicted"/>
<evidence type="ECO:0000313" key="2">
    <source>
        <dbReference type="EMBL" id="SFJ42031.1"/>
    </source>
</evidence>
<sequence>MHAPIVKHITNHISPSQDDLQLFNSVLTQVSVSKGQFLLKSGTHVKHQYFVVKGCLKAYYLDDKGNSHIIQFAVENWWIGDFEAFFNQTPAKLYIEAIEDAHLLSVSYDNLQKIYDQAPIYERYFRLLLTKAFIAQSKRILSSQEKNTKERYLEFCASYPLIEDRVPNYDIANYLGVTPENLSRVRRLIKS</sequence>
<protein>
    <submittedName>
        <fullName evidence="2">cAMP-binding domain of CRP or a regulatory subunit of cAMP-dependent protein kinases</fullName>
    </submittedName>
</protein>
<dbReference type="CDD" id="cd00038">
    <property type="entry name" value="CAP_ED"/>
    <property type="match status" value="1"/>
</dbReference>
<dbReference type="Pfam" id="PF00027">
    <property type="entry name" value="cNMP_binding"/>
    <property type="match status" value="1"/>
</dbReference>
<dbReference type="EMBL" id="FORM01000007">
    <property type="protein sequence ID" value="SFJ42031.1"/>
    <property type="molecule type" value="Genomic_DNA"/>
</dbReference>
<reference evidence="3" key="1">
    <citation type="submission" date="2016-10" db="EMBL/GenBank/DDBJ databases">
        <authorList>
            <person name="Varghese N."/>
            <person name="Submissions S."/>
        </authorList>
    </citation>
    <scope>NUCLEOTIDE SEQUENCE [LARGE SCALE GENOMIC DNA]</scope>
    <source>
        <strain evidence="3">DSM 28881</strain>
    </source>
</reference>
<dbReference type="Proteomes" id="UP000199559">
    <property type="component" value="Unassembled WGS sequence"/>
</dbReference>
<dbReference type="PROSITE" id="PS50042">
    <property type="entry name" value="CNMP_BINDING_3"/>
    <property type="match status" value="1"/>
</dbReference>